<gene>
    <name evidence="1" type="ORF">PRUPE_7G039500</name>
</gene>
<name>A0A251N9I5_PRUPE</name>
<accession>A0A251N9I5</accession>
<reference evidence="1 2" key="1">
    <citation type="journal article" date="2013" name="Nat. Genet.">
        <title>The high-quality draft genome of peach (Prunus persica) identifies unique patterns of genetic diversity, domestication and genome evolution.</title>
        <authorList>
            <consortium name="International Peach Genome Initiative"/>
            <person name="Verde I."/>
            <person name="Abbott A.G."/>
            <person name="Scalabrin S."/>
            <person name="Jung S."/>
            <person name="Shu S."/>
            <person name="Marroni F."/>
            <person name="Zhebentyayeva T."/>
            <person name="Dettori M.T."/>
            <person name="Grimwood J."/>
            <person name="Cattonaro F."/>
            <person name="Zuccolo A."/>
            <person name="Rossini L."/>
            <person name="Jenkins J."/>
            <person name="Vendramin E."/>
            <person name="Meisel L.A."/>
            <person name="Decroocq V."/>
            <person name="Sosinski B."/>
            <person name="Prochnik S."/>
            <person name="Mitros T."/>
            <person name="Policriti A."/>
            <person name="Cipriani G."/>
            <person name="Dondini L."/>
            <person name="Ficklin S."/>
            <person name="Goodstein D.M."/>
            <person name="Xuan P."/>
            <person name="Del Fabbro C."/>
            <person name="Aramini V."/>
            <person name="Copetti D."/>
            <person name="Gonzalez S."/>
            <person name="Horner D.S."/>
            <person name="Falchi R."/>
            <person name="Lucas S."/>
            <person name="Mica E."/>
            <person name="Maldonado J."/>
            <person name="Lazzari B."/>
            <person name="Bielenberg D."/>
            <person name="Pirona R."/>
            <person name="Miculan M."/>
            <person name="Barakat A."/>
            <person name="Testolin R."/>
            <person name="Stella A."/>
            <person name="Tartarini S."/>
            <person name="Tonutti P."/>
            <person name="Arus P."/>
            <person name="Orellana A."/>
            <person name="Wells C."/>
            <person name="Main D."/>
            <person name="Vizzotto G."/>
            <person name="Silva H."/>
            <person name="Salamini F."/>
            <person name="Schmutz J."/>
            <person name="Morgante M."/>
            <person name="Rokhsar D.S."/>
        </authorList>
    </citation>
    <scope>NUCLEOTIDE SEQUENCE [LARGE SCALE GENOMIC DNA]</scope>
    <source>
        <strain evidence="2">cv. Nemared</strain>
    </source>
</reference>
<proteinExistence type="predicted"/>
<dbReference type="Gramene" id="ONH94914">
    <property type="protein sequence ID" value="ONH94914"/>
    <property type="gene ID" value="PRUPE_7G039500"/>
</dbReference>
<sequence>MVEVVRHLHRTDELLDFQRSGMIWPEQWSSNNFCNIFNQHMVGTNSWVSAEIILVDNRGLVEIILALLSGRNILSQSIHEE</sequence>
<evidence type="ECO:0000313" key="1">
    <source>
        <dbReference type="EMBL" id="ONH94914.1"/>
    </source>
</evidence>
<dbReference type="AlphaFoldDB" id="A0A251N9I5"/>
<dbReference type="Proteomes" id="UP000006882">
    <property type="component" value="Chromosome G7"/>
</dbReference>
<dbReference type="EMBL" id="CM007657">
    <property type="protein sequence ID" value="ONH94914.1"/>
    <property type="molecule type" value="Genomic_DNA"/>
</dbReference>
<protein>
    <submittedName>
        <fullName evidence="1">Uncharacterized protein</fullName>
    </submittedName>
</protein>
<keyword evidence="2" id="KW-1185">Reference proteome</keyword>
<evidence type="ECO:0000313" key="2">
    <source>
        <dbReference type="Proteomes" id="UP000006882"/>
    </source>
</evidence>
<organism evidence="1 2">
    <name type="scientific">Prunus persica</name>
    <name type="common">Peach</name>
    <name type="synonym">Amygdalus persica</name>
    <dbReference type="NCBI Taxonomy" id="3760"/>
    <lineage>
        <taxon>Eukaryota</taxon>
        <taxon>Viridiplantae</taxon>
        <taxon>Streptophyta</taxon>
        <taxon>Embryophyta</taxon>
        <taxon>Tracheophyta</taxon>
        <taxon>Spermatophyta</taxon>
        <taxon>Magnoliopsida</taxon>
        <taxon>eudicotyledons</taxon>
        <taxon>Gunneridae</taxon>
        <taxon>Pentapetalae</taxon>
        <taxon>rosids</taxon>
        <taxon>fabids</taxon>
        <taxon>Rosales</taxon>
        <taxon>Rosaceae</taxon>
        <taxon>Amygdaloideae</taxon>
        <taxon>Amygdaleae</taxon>
        <taxon>Prunus</taxon>
    </lineage>
</organism>